<protein>
    <submittedName>
        <fullName evidence="2">Uncharacterized protein</fullName>
    </submittedName>
</protein>
<feature type="transmembrane region" description="Helical" evidence="1">
    <location>
        <begin position="12"/>
        <end position="29"/>
    </location>
</feature>
<keyword evidence="1" id="KW-1133">Transmembrane helix</keyword>
<evidence type="ECO:0000313" key="3">
    <source>
        <dbReference type="Proteomes" id="UP000286235"/>
    </source>
</evidence>
<evidence type="ECO:0000313" key="2">
    <source>
        <dbReference type="EMBL" id="RKO63479.1"/>
    </source>
</evidence>
<sequence length="107" mass="11754">MERNIRLSEKMFMACLGAMLLFLLLHDWVPLGLFNDPASVRRENTTGELLLVTVVNGLSVDILLLLAGLFAGKKISPLAQILVRHPFGPDLGRSGKGLAVAVSFRRR</sequence>
<gene>
    <name evidence="2" type="ORF">Cdeb_02740</name>
</gene>
<organism evidence="2 3">
    <name type="scientific">Caldibacillus debilis GB1</name>
    <dbReference type="NCBI Taxonomy" id="1339248"/>
    <lineage>
        <taxon>Bacteria</taxon>
        <taxon>Bacillati</taxon>
        <taxon>Bacillota</taxon>
        <taxon>Bacilli</taxon>
        <taxon>Bacillales</taxon>
        <taxon>Bacillaceae</taxon>
        <taxon>Caldibacillus</taxon>
    </lineage>
</organism>
<dbReference type="Proteomes" id="UP000286235">
    <property type="component" value="Unassembled WGS sequence"/>
</dbReference>
<dbReference type="EMBL" id="AZRV01000006">
    <property type="protein sequence ID" value="RKO63479.1"/>
    <property type="molecule type" value="Genomic_DNA"/>
</dbReference>
<reference evidence="2 3" key="1">
    <citation type="submission" date="2013-12" db="EMBL/GenBank/DDBJ databases">
        <title>Genome and proteome characterization of Caldibacillus debilis GB1 derived from a cellulolytic aero-tolerant co-culture.</title>
        <authorList>
            <person name="Wushke S.T."/>
            <person name="Zhang X."/>
            <person name="Fristensky B."/>
            <person name="Wilkins J.A."/>
            <person name="Levin D.B."/>
            <person name="Sparling R."/>
        </authorList>
    </citation>
    <scope>NUCLEOTIDE SEQUENCE [LARGE SCALE GENOMIC DNA]</scope>
    <source>
        <strain evidence="2 3">GB1</strain>
    </source>
</reference>
<dbReference type="RefSeq" id="WP_120666214.1">
    <property type="nucleotide sequence ID" value="NZ_AZRV01000006.1"/>
</dbReference>
<keyword evidence="1" id="KW-0812">Transmembrane</keyword>
<name>A0A420VIK4_9BACI</name>
<dbReference type="AlphaFoldDB" id="A0A420VIK4"/>
<keyword evidence="1" id="KW-0472">Membrane</keyword>
<comment type="caution">
    <text evidence="2">The sequence shown here is derived from an EMBL/GenBank/DDBJ whole genome shotgun (WGS) entry which is preliminary data.</text>
</comment>
<evidence type="ECO:0000256" key="1">
    <source>
        <dbReference type="SAM" id="Phobius"/>
    </source>
</evidence>
<feature type="transmembrane region" description="Helical" evidence="1">
    <location>
        <begin position="49"/>
        <end position="71"/>
    </location>
</feature>
<accession>A0A420VIK4</accession>
<keyword evidence="3" id="KW-1185">Reference proteome</keyword>
<proteinExistence type="predicted"/>